<name>A0A8J6P1X9_9BACT</name>
<protein>
    <submittedName>
        <fullName evidence="10">Cytochrome C</fullName>
    </submittedName>
</protein>
<sequence length="534" mass="60271">MEKERSLLIRAGISTVVVFLLIYTVGVLKVEALSNPSGQFASYLARPDVITIDTLAAFGKLERPPVLFLHDQHTDALKEQNKDCTTCHLSENERLSPKLKRFEDIGSKAVMDIYHNNCITCHADMLAASAKAGPIVCAGCHQEKPLIMSSRAPMGLDKSLHYRHSAAHENKCERCHHQYDQENKQLIYAKDQEGTCRYCHKQKTEVAESEKRISMRLASHLSCVDCHRQNLAKEMAAGPVRCSGCHDLEQQNKIAKVDQVPRMKRNQPDVVLIKTNDKEGLKTRMYRVPFSHQAHEVYNDTCRECHHADLKSCADCHTLAGSKEGKFVRLEQAMHQLGTTQSCQGCHEKKQRRQNCAGCHAFLARDRKQESSACLKCHMAPPPESTGVLYQDGEMQLARMIPEIWQATFGISYDVKIPEKVVIKELTERFEPVEFEHRKVYDYMVKKIEGDKLAGYFHQSEATICQGCHHNSPVSGQPPRCGSCHGKPFNEKYLHAPGLKGAYHRQCMGCHVEMGIKKPANVECAGCHIEKKQQ</sequence>
<dbReference type="GO" id="GO:0009055">
    <property type="term" value="F:electron transfer activity"/>
    <property type="evidence" value="ECO:0007669"/>
    <property type="project" value="InterPro"/>
</dbReference>
<evidence type="ECO:0000256" key="4">
    <source>
        <dbReference type="ARBA" id="ARBA00022729"/>
    </source>
</evidence>
<feature type="binding site" description="axial binding residue" evidence="7">
    <location>
        <position position="246"/>
    </location>
    <ligand>
        <name>heme c</name>
        <dbReference type="ChEBI" id="CHEBI:61717"/>
        <label>1</label>
    </ligand>
    <ligandPart>
        <name>Fe</name>
        <dbReference type="ChEBI" id="CHEBI:18248"/>
    </ligandPart>
</feature>
<keyword evidence="8" id="KW-0812">Transmembrane</keyword>
<dbReference type="EMBL" id="JACNIG010000415">
    <property type="protein sequence ID" value="MBC8434319.1"/>
    <property type="molecule type" value="Genomic_DNA"/>
</dbReference>
<feature type="domain" description="Class III cytochrome C" evidence="9">
    <location>
        <begin position="61"/>
        <end position="141"/>
    </location>
</feature>
<keyword evidence="1" id="KW-0813">Transport</keyword>
<keyword evidence="6 7" id="KW-0408">Iron</keyword>
<keyword evidence="8" id="KW-1133">Transmembrane helix</keyword>
<feature type="transmembrane region" description="Helical" evidence="8">
    <location>
        <begin position="7"/>
        <end position="28"/>
    </location>
</feature>
<feature type="binding site" description="axial binding residue" evidence="7">
    <location>
        <position position="227"/>
    </location>
    <ligand>
        <name>heme c</name>
        <dbReference type="ChEBI" id="CHEBI:61717"/>
        <label>1</label>
    </ligand>
    <ligandPart>
        <name>Fe</name>
        <dbReference type="ChEBI" id="CHEBI:18248"/>
    </ligandPart>
</feature>
<dbReference type="Pfam" id="PF02085">
    <property type="entry name" value="Cytochrom_CIII"/>
    <property type="match status" value="4"/>
</dbReference>
<feature type="domain" description="Class III cytochrome C" evidence="9">
    <location>
        <begin position="458"/>
        <end position="528"/>
    </location>
</feature>
<dbReference type="InterPro" id="IPR036280">
    <property type="entry name" value="Multihaem_cyt_sf"/>
</dbReference>
<feature type="binding site" description="axial binding residue" evidence="7">
    <location>
        <position position="226"/>
    </location>
    <ligand>
        <name>heme c</name>
        <dbReference type="ChEBI" id="CHEBI:61717"/>
        <label>1</label>
    </ligand>
    <ligandPart>
        <name>Fe</name>
        <dbReference type="ChEBI" id="CHEBI:18248"/>
    </ligandPart>
</feature>
<feature type="binding site" description="axial binding residue" evidence="7">
    <location>
        <position position="164"/>
    </location>
    <ligand>
        <name>heme c</name>
        <dbReference type="ChEBI" id="CHEBI:61717"/>
        <label>1</label>
    </ligand>
    <ligandPart>
        <name>Fe</name>
        <dbReference type="ChEBI" id="CHEBI:18248"/>
    </ligandPart>
</feature>
<dbReference type="SUPFAM" id="SSF48695">
    <property type="entry name" value="Multiheme cytochromes"/>
    <property type="match status" value="1"/>
</dbReference>
<dbReference type="InterPro" id="IPR051829">
    <property type="entry name" value="Multiheme_Cytochr_ET"/>
</dbReference>
<feature type="binding site" description="axial binding residue" evidence="7">
    <location>
        <position position="177"/>
    </location>
    <ligand>
        <name>heme c</name>
        <dbReference type="ChEBI" id="CHEBI:61717"/>
        <label>1</label>
    </ligand>
    <ligandPart>
        <name>Fe</name>
        <dbReference type="ChEBI" id="CHEBI:18248"/>
    </ligandPart>
</feature>
<feature type="binding site" description="axial binding residue" evidence="7">
    <location>
        <position position="172"/>
    </location>
    <ligand>
        <name>heme c</name>
        <dbReference type="ChEBI" id="CHEBI:61717"/>
        <label>1</label>
    </ligand>
    <ligandPart>
        <name>Fe</name>
        <dbReference type="ChEBI" id="CHEBI:18248"/>
    </ligandPart>
</feature>
<dbReference type="Proteomes" id="UP000605201">
    <property type="component" value="Unassembled WGS sequence"/>
</dbReference>
<feature type="binding site" description="axial binding residue" evidence="7">
    <location>
        <position position="176"/>
    </location>
    <ligand>
        <name>heme c</name>
        <dbReference type="ChEBI" id="CHEBI:61717"/>
        <label>1</label>
    </ligand>
    <ligandPart>
        <name>Fe</name>
        <dbReference type="ChEBI" id="CHEBI:18248"/>
    </ligandPart>
</feature>
<keyword evidence="5" id="KW-0249">Electron transport</keyword>
<keyword evidence="2 7" id="KW-0349">Heme</keyword>
<evidence type="ECO:0000313" key="10">
    <source>
        <dbReference type="EMBL" id="MBC8434319.1"/>
    </source>
</evidence>
<dbReference type="GO" id="GO:0020037">
    <property type="term" value="F:heme binding"/>
    <property type="evidence" value="ECO:0007669"/>
    <property type="project" value="InterPro"/>
</dbReference>
<dbReference type="Gene3D" id="3.90.10.10">
    <property type="entry name" value="Cytochrome C3"/>
    <property type="match status" value="4"/>
</dbReference>
<dbReference type="PRINTS" id="PR00609">
    <property type="entry name" value="CYTOCHROMEC3"/>
</dbReference>
<organism evidence="10 11">
    <name type="scientific">Candidatus Desulfatibia vada</name>
    <dbReference type="NCBI Taxonomy" id="2841696"/>
    <lineage>
        <taxon>Bacteria</taxon>
        <taxon>Pseudomonadati</taxon>
        <taxon>Thermodesulfobacteriota</taxon>
        <taxon>Desulfobacteria</taxon>
        <taxon>Desulfobacterales</taxon>
        <taxon>Desulfobacterales incertae sedis</taxon>
        <taxon>Candidatus Desulfatibia</taxon>
    </lineage>
</organism>
<dbReference type="GO" id="GO:0046872">
    <property type="term" value="F:metal ion binding"/>
    <property type="evidence" value="ECO:0007669"/>
    <property type="project" value="UniProtKB-KW"/>
</dbReference>
<dbReference type="AlphaFoldDB" id="A0A8J6P1X9"/>
<reference evidence="10 11" key="1">
    <citation type="submission" date="2020-08" db="EMBL/GenBank/DDBJ databases">
        <title>Bridging the membrane lipid divide: bacteria of the FCB group superphylum have the potential to synthesize archaeal ether lipids.</title>
        <authorList>
            <person name="Villanueva L."/>
            <person name="Von Meijenfeldt F.A.B."/>
            <person name="Westbye A.B."/>
            <person name="Yadav S."/>
            <person name="Hopmans E.C."/>
            <person name="Dutilh B.E."/>
            <person name="Sinninghe Damste J.S."/>
        </authorList>
    </citation>
    <scope>NUCLEOTIDE SEQUENCE [LARGE SCALE GENOMIC DNA]</scope>
    <source>
        <strain evidence="10">NIOZ-UU17</strain>
    </source>
</reference>
<feature type="binding site" description="axial binding residue" evidence="7">
    <location>
        <position position="175"/>
    </location>
    <ligand>
        <name>heme c</name>
        <dbReference type="ChEBI" id="CHEBI:61717"/>
        <label>1</label>
    </ligand>
    <ligandPart>
        <name>Fe</name>
        <dbReference type="ChEBI" id="CHEBI:18248"/>
    </ligandPart>
</feature>
<dbReference type="InterPro" id="IPR054813">
    <property type="entry name" value="HmcA"/>
</dbReference>
<keyword evidence="8" id="KW-0472">Membrane</keyword>
<feature type="binding site" description="axial binding residue" evidence="7">
    <location>
        <position position="245"/>
    </location>
    <ligand>
        <name>heme c</name>
        <dbReference type="ChEBI" id="CHEBI:61717"/>
        <label>1</label>
    </ligand>
    <ligandPart>
        <name>Fe</name>
        <dbReference type="ChEBI" id="CHEBI:18248"/>
    </ligandPart>
</feature>
<evidence type="ECO:0000259" key="9">
    <source>
        <dbReference type="Pfam" id="PF02085"/>
    </source>
</evidence>
<evidence type="ECO:0000256" key="8">
    <source>
        <dbReference type="SAM" id="Phobius"/>
    </source>
</evidence>
<dbReference type="CDD" id="cd08168">
    <property type="entry name" value="Cytochrom_C3"/>
    <property type="match status" value="4"/>
</dbReference>
<proteinExistence type="predicted"/>
<evidence type="ECO:0000256" key="7">
    <source>
        <dbReference type="PIRSR" id="PIRSR602322-1"/>
    </source>
</evidence>
<comment type="cofactor">
    <cofactor evidence="7">
        <name>heme c</name>
        <dbReference type="ChEBI" id="CHEBI:61717"/>
    </cofactor>
    <text evidence="7">Binds 4 heme c groups covalently per monomer.</text>
</comment>
<dbReference type="NCBIfam" id="NF045713">
    <property type="entry name" value="CxxCH_16_HmcA"/>
    <property type="match status" value="1"/>
</dbReference>
<accession>A0A8J6P1X9</accession>
<feature type="domain" description="Class III cytochrome C" evidence="9">
    <location>
        <begin position="155"/>
        <end position="246"/>
    </location>
</feature>
<feature type="binding site" description="axial binding residue" evidence="7">
    <location>
        <position position="223"/>
    </location>
    <ligand>
        <name>heme c</name>
        <dbReference type="ChEBI" id="CHEBI:61717"/>
        <label>1</label>
    </ligand>
    <ligandPart>
        <name>Fe</name>
        <dbReference type="ChEBI" id="CHEBI:18248"/>
    </ligandPart>
</feature>
<keyword evidence="4" id="KW-0732">Signal</keyword>
<evidence type="ECO:0000256" key="5">
    <source>
        <dbReference type="ARBA" id="ARBA00022982"/>
    </source>
</evidence>
<feature type="domain" description="Class III cytochrome C" evidence="9">
    <location>
        <begin position="275"/>
        <end position="378"/>
    </location>
</feature>
<evidence type="ECO:0000256" key="1">
    <source>
        <dbReference type="ARBA" id="ARBA00022448"/>
    </source>
</evidence>
<evidence type="ECO:0000313" key="11">
    <source>
        <dbReference type="Proteomes" id="UP000605201"/>
    </source>
</evidence>
<keyword evidence="3 7" id="KW-0479">Metal-binding</keyword>
<gene>
    <name evidence="10" type="ORF">H8D96_20615</name>
</gene>
<dbReference type="InterPro" id="IPR002322">
    <property type="entry name" value="Cyt_c_III"/>
</dbReference>
<comment type="caution">
    <text evidence="10">The sequence shown here is derived from an EMBL/GenBank/DDBJ whole genome shotgun (WGS) entry which is preliminary data.</text>
</comment>
<evidence type="ECO:0000256" key="3">
    <source>
        <dbReference type="ARBA" id="ARBA00022723"/>
    </source>
</evidence>
<evidence type="ECO:0000256" key="2">
    <source>
        <dbReference type="ARBA" id="ARBA00022617"/>
    </source>
</evidence>
<dbReference type="PANTHER" id="PTHR35038">
    <property type="entry name" value="DISSIMILATORY SULFITE REDUCTASE SIRA"/>
    <property type="match status" value="1"/>
</dbReference>
<feature type="binding site" description="axial binding residue" evidence="7">
    <location>
        <position position="242"/>
    </location>
    <ligand>
        <name>heme c</name>
        <dbReference type="ChEBI" id="CHEBI:61717"/>
        <label>1</label>
    </ligand>
    <ligandPart>
        <name>Fe</name>
        <dbReference type="ChEBI" id="CHEBI:18248"/>
    </ligandPart>
</feature>
<evidence type="ECO:0000256" key="6">
    <source>
        <dbReference type="ARBA" id="ARBA00023004"/>
    </source>
</evidence>
<dbReference type="InterPro" id="IPR020942">
    <property type="entry name" value="Cyt_c_III_dom"/>
</dbReference>